<comment type="subcellular location">
    <subcellularLocation>
        <location evidence="1">Mitochondrion inner membrane</location>
        <topology evidence="1">Multi-pass membrane protein</topology>
    </subcellularLocation>
</comment>
<proteinExistence type="inferred from homology"/>
<dbReference type="PANTHER" id="PTHR45829">
    <property type="entry name" value="MITOCHONDRIAL CARRIER PROTEIN RIM2"/>
    <property type="match status" value="1"/>
</dbReference>
<evidence type="ECO:0000256" key="9">
    <source>
        <dbReference type="PROSITE-ProRule" id="PRU00282"/>
    </source>
</evidence>
<evidence type="ECO:0000313" key="11">
    <source>
        <dbReference type="EMBL" id="RUS31069.1"/>
    </source>
</evidence>
<evidence type="ECO:0000313" key="12">
    <source>
        <dbReference type="Proteomes" id="UP000274822"/>
    </source>
</evidence>
<evidence type="ECO:0000256" key="6">
    <source>
        <dbReference type="ARBA" id="ARBA00022989"/>
    </source>
</evidence>
<gene>
    <name evidence="11" type="ORF">BC938DRAFT_478518</name>
</gene>
<evidence type="ECO:0000256" key="10">
    <source>
        <dbReference type="RuleBase" id="RU000488"/>
    </source>
</evidence>
<protein>
    <recommendedName>
        <fullName evidence="13">Mitochondrial carrier domain-containing protein</fullName>
    </recommendedName>
</protein>
<comment type="similarity">
    <text evidence="10">Belongs to the mitochondrial carrier (TC 2.A.29) family.</text>
</comment>
<accession>A0A433QMT6</accession>
<dbReference type="SUPFAM" id="SSF103506">
    <property type="entry name" value="Mitochondrial carrier"/>
    <property type="match status" value="1"/>
</dbReference>
<evidence type="ECO:0000256" key="2">
    <source>
        <dbReference type="ARBA" id="ARBA00022448"/>
    </source>
</evidence>
<dbReference type="PANTHER" id="PTHR45829:SF4">
    <property type="entry name" value="MITOCHONDRIAL CARRIER PROTEIN RIM2"/>
    <property type="match status" value="1"/>
</dbReference>
<keyword evidence="7" id="KW-0496">Mitochondrion</keyword>
<keyword evidence="12" id="KW-1185">Reference proteome</keyword>
<evidence type="ECO:0000256" key="1">
    <source>
        <dbReference type="ARBA" id="ARBA00004448"/>
    </source>
</evidence>
<evidence type="ECO:0000256" key="4">
    <source>
        <dbReference type="ARBA" id="ARBA00022737"/>
    </source>
</evidence>
<dbReference type="Proteomes" id="UP000274822">
    <property type="component" value="Unassembled WGS sequence"/>
</dbReference>
<organism evidence="11 12">
    <name type="scientific">Jimgerdemannia flammicorona</name>
    <dbReference type="NCBI Taxonomy" id="994334"/>
    <lineage>
        <taxon>Eukaryota</taxon>
        <taxon>Fungi</taxon>
        <taxon>Fungi incertae sedis</taxon>
        <taxon>Mucoromycota</taxon>
        <taxon>Mucoromycotina</taxon>
        <taxon>Endogonomycetes</taxon>
        <taxon>Endogonales</taxon>
        <taxon>Endogonaceae</taxon>
        <taxon>Jimgerdemannia</taxon>
    </lineage>
</organism>
<keyword evidence="4" id="KW-0677">Repeat</keyword>
<dbReference type="Gene3D" id="1.50.40.10">
    <property type="entry name" value="Mitochondrial carrier domain"/>
    <property type="match status" value="2"/>
</dbReference>
<evidence type="ECO:0008006" key="13">
    <source>
        <dbReference type="Google" id="ProtNLM"/>
    </source>
</evidence>
<keyword evidence="3 9" id="KW-0812">Transmembrane</keyword>
<feature type="repeat" description="Solcar" evidence="9">
    <location>
        <begin position="295"/>
        <end position="383"/>
    </location>
</feature>
<sequence>MSTTAKAAQLQAQAAPIFATPALIRIPMQDQLSINSQSLPINNHEGASKTRPFVHFVAGGVGGMAGAIFTSPLDVVKTRLQGIAVSIVYTWELFCFDRILNMMAHCMHHRQITRLEGFGALYKGLGPNLIGVIPARSINFCAYGNGKRILADNFNNGKETPTVHLFSAIMAGIITSTATNPIWVVKTRMQLQPSGRDHSANHFTRKYKNSFHCLIQIVRDEGIKGLYKGMSASYLGVAESTIQWVVYEQLKSMIAESKVQKEGLPLSSLQSSDIGGKSPKDNMAEHSSPFFFFLEDWVGHLGSAAVAKFIAACISYPHEVLRTRLRQPAENGVLKYTGLVQCFKTIVREEGVPSLYGGITAHLIRVIPNAAIMFFCYEAILHQYGEKKCDL</sequence>
<evidence type="ECO:0000256" key="8">
    <source>
        <dbReference type="ARBA" id="ARBA00023136"/>
    </source>
</evidence>
<keyword evidence="6" id="KW-1133">Transmembrane helix</keyword>
<dbReference type="EMBL" id="RBNJ01003316">
    <property type="protein sequence ID" value="RUS31069.1"/>
    <property type="molecule type" value="Genomic_DNA"/>
</dbReference>
<keyword evidence="8 9" id="KW-0472">Membrane</keyword>
<dbReference type="Pfam" id="PF00153">
    <property type="entry name" value="Mito_carr"/>
    <property type="match status" value="3"/>
</dbReference>
<evidence type="ECO:0000256" key="5">
    <source>
        <dbReference type="ARBA" id="ARBA00022792"/>
    </source>
</evidence>
<feature type="repeat" description="Solcar" evidence="9">
    <location>
        <begin position="50"/>
        <end position="149"/>
    </location>
</feature>
<feature type="repeat" description="Solcar" evidence="9">
    <location>
        <begin position="159"/>
        <end position="253"/>
    </location>
</feature>
<evidence type="ECO:0000256" key="3">
    <source>
        <dbReference type="ARBA" id="ARBA00022692"/>
    </source>
</evidence>
<comment type="caution">
    <text evidence="11">The sequence shown here is derived from an EMBL/GenBank/DDBJ whole genome shotgun (WGS) entry which is preliminary data.</text>
</comment>
<dbReference type="GO" id="GO:0015218">
    <property type="term" value="F:pyrimidine nucleotide transmembrane transporter activity"/>
    <property type="evidence" value="ECO:0007669"/>
    <property type="project" value="InterPro"/>
</dbReference>
<dbReference type="PRINTS" id="PR00926">
    <property type="entry name" value="MITOCARRIER"/>
</dbReference>
<keyword evidence="5" id="KW-0999">Mitochondrion inner membrane</keyword>
<dbReference type="GO" id="GO:1990519">
    <property type="term" value="P:pyrimidine nucleotide import into mitochondrion"/>
    <property type="evidence" value="ECO:0007669"/>
    <property type="project" value="TreeGrafter"/>
</dbReference>
<keyword evidence="2 10" id="KW-0813">Transport</keyword>
<dbReference type="InterPro" id="IPR023395">
    <property type="entry name" value="MCP_dom_sf"/>
</dbReference>
<dbReference type="AlphaFoldDB" id="A0A433QMT6"/>
<dbReference type="InterPro" id="IPR018108">
    <property type="entry name" value="MCP_transmembrane"/>
</dbReference>
<dbReference type="InterPro" id="IPR002067">
    <property type="entry name" value="MCP"/>
</dbReference>
<reference evidence="11 12" key="1">
    <citation type="journal article" date="2018" name="New Phytol.">
        <title>Phylogenomics of Endogonaceae and evolution of mycorrhizas within Mucoromycota.</title>
        <authorList>
            <person name="Chang Y."/>
            <person name="Desiro A."/>
            <person name="Na H."/>
            <person name="Sandor L."/>
            <person name="Lipzen A."/>
            <person name="Clum A."/>
            <person name="Barry K."/>
            <person name="Grigoriev I.V."/>
            <person name="Martin F.M."/>
            <person name="Stajich J.E."/>
            <person name="Smith M.E."/>
            <person name="Bonito G."/>
            <person name="Spatafora J.W."/>
        </authorList>
    </citation>
    <scope>NUCLEOTIDE SEQUENCE [LARGE SCALE GENOMIC DNA]</scope>
    <source>
        <strain evidence="11 12">AD002</strain>
    </source>
</reference>
<dbReference type="InterPro" id="IPR049562">
    <property type="entry name" value="SLC25A33/36-like"/>
</dbReference>
<name>A0A433QMT6_9FUNG</name>
<dbReference type="PROSITE" id="PS50920">
    <property type="entry name" value="SOLCAR"/>
    <property type="match status" value="3"/>
</dbReference>
<evidence type="ECO:0000256" key="7">
    <source>
        <dbReference type="ARBA" id="ARBA00023128"/>
    </source>
</evidence>
<dbReference type="GO" id="GO:0005743">
    <property type="term" value="C:mitochondrial inner membrane"/>
    <property type="evidence" value="ECO:0007669"/>
    <property type="project" value="UniProtKB-SubCell"/>
</dbReference>